<dbReference type="GO" id="GO:0003942">
    <property type="term" value="F:N-acetyl-gamma-glutamyl-phosphate reductase activity"/>
    <property type="evidence" value="ECO:0007669"/>
    <property type="project" value="UniProtKB-EC"/>
</dbReference>
<proteinExistence type="predicted"/>
<evidence type="ECO:0000313" key="1">
    <source>
        <dbReference type="EMBL" id="MCJ2178362.1"/>
    </source>
</evidence>
<dbReference type="InterPro" id="IPR050085">
    <property type="entry name" value="AGPR"/>
</dbReference>
<evidence type="ECO:0000313" key="2">
    <source>
        <dbReference type="Proteomes" id="UP001162880"/>
    </source>
</evidence>
<dbReference type="PANTHER" id="PTHR32338">
    <property type="entry name" value="N-ACETYL-GAMMA-GLUTAMYL-PHOSPHATE REDUCTASE, CHLOROPLASTIC-RELATED-RELATED"/>
    <property type="match status" value="1"/>
</dbReference>
<gene>
    <name evidence="1" type="ORF">MTR64_07285</name>
</gene>
<dbReference type="Gene3D" id="3.30.360.10">
    <property type="entry name" value="Dihydrodipicolinate Reductase, domain 2"/>
    <property type="match status" value="1"/>
</dbReference>
<protein>
    <submittedName>
        <fullName evidence="1">N-acetyl-gamma-glutamyl-phosphate reductase</fullName>
        <ecNumber evidence="1">1.2.1.38</ecNumber>
    </submittedName>
</protein>
<accession>A0ABT0B002</accession>
<feature type="non-terminal residue" evidence="1">
    <location>
        <position position="1"/>
    </location>
</feature>
<dbReference type="Gene3D" id="3.40.50.720">
    <property type="entry name" value="NAD(P)-binding Rossmann-like Domain"/>
    <property type="match status" value="1"/>
</dbReference>
<dbReference type="EMBL" id="JALHLE010000008">
    <property type="protein sequence ID" value="MCJ2178362.1"/>
    <property type="molecule type" value="Genomic_DNA"/>
</dbReference>
<organism evidence="1 2">
    <name type="scientific">Novosphingobium album</name>
    <name type="common">ex Hu et al. 2023</name>
    <dbReference type="NCBI Taxonomy" id="2930093"/>
    <lineage>
        <taxon>Bacteria</taxon>
        <taxon>Pseudomonadati</taxon>
        <taxon>Pseudomonadota</taxon>
        <taxon>Alphaproteobacteria</taxon>
        <taxon>Sphingomonadales</taxon>
        <taxon>Sphingomonadaceae</taxon>
        <taxon>Novosphingobium</taxon>
    </lineage>
</organism>
<reference evidence="1" key="1">
    <citation type="submission" date="2022-03" db="EMBL/GenBank/DDBJ databases">
        <title>Identification of a novel bacterium isolated from mangrove sediments.</title>
        <authorList>
            <person name="Pan X."/>
        </authorList>
    </citation>
    <scope>NUCLEOTIDE SEQUENCE</scope>
    <source>
        <strain evidence="1">B2580</strain>
    </source>
</reference>
<dbReference type="Proteomes" id="UP001162880">
    <property type="component" value="Unassembled WGS sequence"/>
</dbReference>
<keyword evidence="2" id="KW-1185">Reference proteome</keyword>
<name>A0ABT0B002_9SPHN</name>
<sequence length="91" mass="9283">AASPSELRAALTAYYGASPIVTVESDKPDELLLRGSMEPSDSLTLRVLGSADGSQARLIAVLDNLGKGASGAAVQNLNLMAGLDETAGLRL</sequence>
<dbReference type="PANTHER" id="PTHR32338:SF10">
    <property type="entry name" value="N-ACETYL-GAMMA-GLUTAMYL-PHOSPHATE REDUCTASE, CHLOROPLASTIC-RELATED"/>
    <property type="match status" value="1"/>
</dbReference>
<comment type="caution">
    <text evidence="1">The sequence shown here is derived from an EMBL/GenBank/DDBJ whole genome shotgun (WGS) entry which is preliminary data.</text>
</comment>
<dbReference type="EC" id="1.2.1.38" evidence="1"/>
<keyword evidence="1" id="KW-0560">Oxidoreductase</keyword>